<dbReference type="SMART" id="SM00899">
    <property type="entry name" value="FeoA"/>
    <property type="match status" value="2"/>
</dbReference>
<organism evidence="3">
    <name type="scientific">Thiolapillus brandeum</name>
    <dbReference type="NCBI Taxonomy" id="1076588"/>
    <lineage>
        <taxon>Bacteria</taxon>
        <taxon>Pseudomonadati</taxon>
        <taxon>Pseudomonadota</taxon>
        <taxon>Gammaproteobacteria</taxon>
        <taxon>Chromatiales</taxon>
        <taxon>Sedimenticolaceae</taxon>
        <taxon>Thiolapillus</taxon>
    </lineage>
</organism>
<feature type="domain" description="Ferrous iron transporter FeoA-like" evidence="2">
    <location>
        <begin position="77"/>
        <end position="150"/>
    </location>
</feature>
<dbReference type="Gene3D" id="2.30.30.90">
    <property type="match status" value="2"/>
</dbReference>
<dbReference type="GO" id="GO:0046914">
    <property type="term" value="F:transition metal ion binding"/>
    <property type="evidence" value="ECO:0007669"/>
    <property type="project" value="InterPro"/>
</dbReference>
<feature type="domain" description="Ferrous iron transporter FeoA-like" evidence="2">
    <location>
        <begin position="1"/>
        <end position="74"/>
    </location>
</feature>
<dbReference type="InterPro" id="IPR038157">
    <property type="entry name" value="FeoA_core_dom"/>
</dbReference>
<name>A0A831JXV5_9GAMM</name>
<dbReference type="SUPFAM" id="SSF50037">
    <property type="entry name" value="C-terminal domain of transcriptional repressors"/>
    <property type="match status" value="2"/>
</dbReference>
<sequence length="162" mass="17673">MNHSLFLPGSECLIQTLDGNTPAAHRLAEMGMLPGSQLHVVRLSPLGDTLEVRMEEGETLALRRTDLDHLGCTFTALPLNLALEKFSNPLRIRHLLGGRSFGERMAQQGLQPGTRLQVLNRTPHRILCAQETGKTVELGAGEAVKIIVEPLEGDAVNEPENP</sequence>
<dbReference type="EMBL" id="DRCV01000196">
    <property type="protein sequence ID" value="HDK38250.1"/>
    <property type="molecule type" value="Genomic_DNA"/>
</dbReference>
<protein>
    <recommendedName>
        <fullName evidence="2">Ferrous iron transporter FeoA-like domain-containing protein</fullName>
    </recommendedName>
</protein>
<evidence type="ECO:0000313" key="3">
    <source>
        <dbReference type="EMBL" id="HDK38250.1"/>
    </source>
</evidence>
<dbReference type="AlphaFoldDB" id="A0A831JXV5"/>
<dbReference type="Pfam" id="PF04023">
    <property type="entry name" value="FeoA"/>
    <property type="match status" value="2"/>
</dbReference>
<accession>A0A831JXV5</accession>
<dbReference type="Proteomes" id="UP000885822">
    <property type="component" value="Unassembled WGS sequence"/>
</dbReference>
<dbReference type="PANTHER" id="PTHR42954:SF2">
    <property type="entry name" value="FE(2+) TRANSPORT PROTEIN A"/>
    <property type="match status" value="1"/>
</dbReference>
<dbReference type="InterPro" id="IPR007167">
    <property type="entry name" value="Fe-transptr_FeoA-like"/>
</dbReference>
<dbReference type="InterPro" id="IPR052713">
    <property type="entry name" value="FeoA"/>
</dbReference>
<gene>
    <name evidence="3" type="ORF">ENG92_04460</name>
</gene>
<evidence type="ECO:0000256" key="1">
    <source>
        <dbReference type="ARBA" id="ARBA00023004"/>
    </source>
</evidence>
<comment type="caution">
    <text evidence="3">The sequence shown here is derived from an EMBL/GenBank/DDBJ whole genome shotgun (WGS) entry which is preliminary data.</text>
</comment>
<evidence type="ECO:0000259" key="2">
    <source>
        <dbReference type="SMART" id="SM00899"/>
    </source>
</evidence>
<dbReference type="InterPro" id="IPR008988">
    <property type="entry name" value="Transcriptional_repressor_C"/>
</dbReference>
<dbReference type="PANTHER" id="PTHR42954">
    <property type="entry name" value="FE(2+) TRANSPORT PROTEIN A"/>
    <property type="match status" value="1"/>
</dbReference>
<proteinExistence type="predicted"/>
<reference evidence="3" key="1">
    <citation type="journal article" date="2020" name="mSystems">
        <title>Genome- and Community-Level Interaction Insights into Carbon Utilization and Element Cycling Functions of Hydrothermarchaeota in Hydrothermal Sediment.</title>
        <authorList>
            <person name="Zhou Z."/>
            <person name="Liu Y."/>
            <person name="Xu W."/>
            <person name="Pan J."/>
            <person name="Luo Z.H."/>
            <person name="Li M."/>
        </authorList>
    </citation>
    <scope>NUCLEOTIDE SEQUENCE [LARGE SCALE GENOMIC DNA]</scope>
    <source>
        <strain evidence="3">HyVt-26</strain>
    </source>
</reference>
<keyword evidence="1" id="KW-0408">Iron</keyword>